<feature type="compositionally biased region" description="Polar residues" evidence="1">
    <location>
        <begin position="598"/>
        <end position="614"/>
    </location>
</feature>
<feature type="region of interest" description="Disordered" evidence="1">
    <location>
        <begin position="1245"/>
        <end position="1304"/>
    </location>
</feature>
<feature type="compositionally biased region" description="Polar residues" evidence="1">
    <location>
        <begin position="1285"/>
        <end position="1298"/>
    </location>
</feature>
<feature type="compositionally biased region" description="Polar residues" evidence="1">
    <location>
        <begin position="1377"/>
        <end position="1392"/>
    </location>
</feature>
<feature type="region of interest" description="Disordered" evidence="1">
    <location>
        <begin position="144"/>
        <end position="204"/>
    </location>
</feature>
<feature type="compositionally biased region" description="Polar residues" evidence="1">
    <location>
        <begin position="421"/>
        <end position="440"/>
    </location>
</feature>
<feature type="compositionally biased region" description="Polar residues" evidence="1">
    <location>
        <begin position="1356"/>
        <end position="1367"/>
    </location>
</feature>
<feature type="region of interest" description="Disordered" evidence="1">
    <location>
        <begin position="379"/>
        <end position="556"/>
    </location>
</feature>
<feature type="compositionally biased region" description="Basic and acidic residues" evidence="1">
    <location>
        <begin position="1"/>
        <end position="15"/>
    </location>
</feature>
<dbReference type="OrthoDB" id="5898555at2759"/>
<feature type="region of interest" description="Disordered" evidence="1">
    <location>
        <begin position="1318"/>
        <end position="1338"/>
    </location>
</feature>
<protein>
    <submittedName>
        <fullName evidence="2">Uncharacterized protein</fullName>
    </submittedName>
</protein>
<feature type="region of interest" description="Disordered" evidence="1">
    <location>
        <begin position="1407"/>
        <end position="1441"/>
    </location>
</feature>
<feature type="region of interest" description="Disordered" evidence="1">
    <location>
        <begin position="809"/>
        <end position="829"/>
    </location>
</feature>
<comment type="caution">
    <text evidence="2">The sequence shown here is derived from an EMBL/GenBank/DDBJ whole genome shotgun (WGS) entry which is preliminary data.</text>
</comment>
<feature type="compositionally biased region" description="Acidic residues" evidence="1">
    <location>
        <begin position="1695"/>
        <end position="1713"/>
    </location>
</feature>
<feature type="compositionally biased region" description="Polar residues" evidence="1">
    <location>
        <begin position="868"/>
        <end position="883"/>
    </location>
</feature>
<feature type="compositionally biased region" description="Polar residues" evidence="1">
    <location>
        <begin position="188"/>
        <end position="204"/>
    </location>
</feature>
<sequence>MMRDRAGYMKPKYMEEEIEEEDVSESDDDENLGEDLSVTTKSPTPSPLGSPAGLSSSYLSQEPNEFPMPKTPVKDGLPTADGTLFSAESPEHNPMVPKRRRIESPSSSEAANTQNGQSAGCSSSNGSSVADELAKPVETLVKLRLPPIPAGSPRCGPIVPKRPRIESPSSTETSTTAKSQTGLPQPVGFSSPNESTVPAGSLKTNGTTCTVESALPNTTSFTVGCAKPTKNLMAAVPQASEQIAFPAKWKEAQALIAQVSLLTETPGTKLEDIKSQLAQVLSFMNCSLPDNSKKPNDDAIALEPPISAAGISNPVGSHQGQPQIATVASPIQSSVQNGSEQANGLANVVKSPNTTGNGTPAASSAKNGLSIGSLHQIESSSPAGSLKEATVDSPIHSSVSNGSEQVPMESVKEGSRKELSEQATVASPIQSSVQNGSEQANGHAIAIGSPNTVGNGSAAASSDQNGLSIGSPHQIESSSPAESLEATEFSFSERSQKELSQQATVTSPIQSSVPAVSPENNEDFKRLLEKVIEGVARSDPNGSKKPNGDSVALEPPISAGLRKALSEQVTVASPIQSSVQNGSEQANSLAIVVESPNTVGNGSAAASSDQNGLSIGSPHQIESSSPAESLEEGSRKELSQESTVASPIQSSVPAVFPEENEVFKRLLESLLARSVRNGSKKPNGDSVAFEPPISAGSRKKLYQQAIVASPIQSSVQNGSEQANGLAIVVKSPIAVGNGSPAASSGQNGLSIGSPHQTETSSPAGSSEEGSRKELSQESTVASPIQSSVPAVSPVKNEDFKRLLESLLARSVPDGSKKPNGGSVALEPPISAGLRKAQSVQATVASPIQSSVQNGSEQANGLAIVVESPNATGNGSPAASSDKNGLSIVSPHQIETLSSAGSLEEATVDSPIHSSVSNGSEQVPMESVKEGSRKELSEQATVASPIQSSVQNGSEQANGHAIAIGSPNTVGNGSAAASSDQNGLSIGSPHQIESSSPAESLEERSQKELSQQATVTSPIQSSVPAVSPENNEDLKRLLEKVIEGVARSDPNGSKKPNGDSVALEPPISAGLRKALSEQVTVASPIQSSVQNGSEQANSLAIVVESPNTVGNGSAAASSDQNGLSIGSPHQIESSSPAESLEEGSRKELSQESTVASPIQSSVPAVFPEENEVFKRLLESLLARSVRNGSKKPNGDSVAFEPPISAGSRKKLYQQAIVASPIQSSVQNGSEQANGLAIVVKSPIAVGNGSPAASSGQNGLSIGSPHQTETSSPAGSSEEGSRKELSQESTVASPIQSSVPAVSPVKNEDFKRLLESLLARSVPDGSKKPNGGSVALEPPISAGLRKAQSVQATVASPIQSSVQNGSEQANGLAIVVESPNATGNGSPAASSDKNGLSIVSPHQIETLSSAGSLEEGSQKEMSQQATVASPIQSSVPAVSPENNEDFKRLLEKVIEGVARSVPNGSKKPNGDSVALEPPISAGSGKKLYQQAIVASPIQSSVQNGSKHANGLAIVVESPVTAGNGSQAASADQNVLSIGLLRQTETLSPAGSLEDGSDKWNESPVAPGLLIPATKMSVSAGSRKRPAQQDTSGSAEPNKLPNLADATSTVPNELPTTAGSKFPSFQAFSNAFVGHWNTIHSCLTRISSMVVFLPNGEPVQLGSLLPAESPSTVDRQPSPGSVAGPSAEASSASLPEPQPEENESESNDVEMEDEDN</sequence>
<feature type="region of interest" description="Disordered" evidence="1">
    <location>
        <begin position="736"/>
        <end position="795"/>
    </location>
</feature>
<feature type="compositionally biased region" description="Polar residues" evidence="1">
    <location>
        <begin position="847"/>
        <end position="858"/>
    </location>
</feature>
<dbReference type="STRING" id="1611254.A0A2G5SLI2"/>
<feature type="region of interest" description="Disordered" evidence="1">
    <location>
        <begin position="1107"/>
        <end position="1160"/>
    </location>
</feature>
<feature type="compositionally biased region" description="Low complexity" evidence="1">
    <location>
        <begin position="47"/>
        <end position="60"/>
    </location>
</feature>
<evidence type="ECO:0000313" key="2">
    <source>
        <dbReference type="EMBL" id="PIC15763.1"/>
    </source>
</evidence>
<feature type="compositionally biased region" description="Polar residues" evidence="1">
    <location>
        <begin position="1107"/>
        <end position="1123"/>
    </location>
</feature>
<feature type="region of interest" description="Disordered" evidence="1">
    <location>
        <begin position="347"/>
        <end position="367"/>
    </location>
</feature>
<feature type="compositionally biased region" description="Polar residues" evidence="1">
    <location>
        <begin position="776"/>
        <end position="789"/>
    </location>
</feature>
<evidence type="ECO:0000256" key="1">
    <source>
        <dbReference type="SAM" id="MobiDB-lite"/>
    </source>
</evidence>
<feature type="compositionally biased region" description="Polar residues" evidence="1">
    <location>
        <begin position="1149"/>
        <end position="1160"/>
    </location>
</feature>
<feature type="region of interest" description="Disordered" evidence="1">
    <location>
        <begin position="1356"/>
        <end position="1394"/>
    </location>
</feature>
<feature type="compositionally biased region" description="Basic and acidic residues" evidence="1">
    <location>
        <begin position="1031"/>
        <end position="1041"/>
    </location>
</feature>
<feature type="compositionally biased region" description="Polar residues" evidence="1">
    <location>
        <begin position="740"/>
        <end position="764"/>
    </location>
</feature>
<feature type="compositionally biased region" description="Acidic residues" evidence="1">
    <location>
        <begin position="16"/>
        <end position="33"/>
    </location>
</feature>
<feature type="compositionally biased region" description="Polar residues" evidence="1">
    <location>
        <begin position="1249"/>
        <end position="1273"/>
    </location>
</feature>
<feature type="compositionally biased region" description="Polar residues" evidence="1">
    <location>
        <begin position="104"/>
        <end position="113"/>
    </location>
</feature>
<evidence type="ECO:0000313" key="3">
    <source>
        <dbReference type="Proteomes" id="UP000230233"/>
    </source>
</evidence>
<feature type="region of interest" description="Disordered" evidence="1">
    <location>
        <begin position="1"/>
        <end position="131"/>
    </location>
</feature>
<feature type="compositionally biased region" description="Basic and acidic residues" evidence="1">
    <location>
        <begin position="410"/>
        <end position="420"/>
    </location>
</feature>
<reference evidence="3" key="1">
    <citation type="submission" date="2017-10" db="EMBL/GenBank/DDBJ databases">
        <title>Rapid genome shrinkage in a self-fertile nematode reveals novel sperm competition proteins.</title>
        <authorList>
            <person name="Yin D."/>
            <person name="Schwarz E.M."/>
            <person name="Thomas C.G."/>
            <person name="Felde R.L."/>
            <person name="Korf I.F."/>
            <person name="Cutter A.D."/>
            <person name="Schartner C.M."/>
            <person name="Ralston E.J."/>
            <person name="Meyer B.J."/>
            <person name="Haag E.S."/>
        </authorList>
    </citation>
    <scope>NUCLEOTIDE SEQUENCE [LARGE SCALE GENOMIC DNA]</scope>
    <source>
        <strain evidence="3">JU1422</strain>
    </source>
</reference>
<organism evidence="2 3">
    <name type="scientific">Caenorhabditis nigoni</name>
    <dbReference type="NCBI Taxonomy" id="1611254"/>
    <lineage>
        <taxon>Eukaryota</taxon>
        <taxon>Metazoa</taxon>
        <taxon>Ecdysozoa</taxon>
        <taxon>Nematoda</taxon>
        <taxon>Chromadorea</taxon>
        <taxon>Rhabditida</taxon>
        <taxon>Rhabditina</taxon>
        <taxon>Rhabditomorpha</taxon>
        <taxon>Rhabditoidea</taxon>
        <taxon>Rhabditidae</taxon>
        <taxon>Peloderinae</taxon>
        <taxon>Caenorhabditis</taxon>
    </lineage>
</organism>
<feature type="region of interest" description="Disordered" evidence="1">
    <location>
        <begin position="847"/>
        <end position="1065"/>
    </location>
</feature>
<feature type="compositionally biased region" description="Polar residues" evidence="1">
    <location>
        <begin position="395"/>
        <end position="404"/>
    </location>
</feature>
<feature type="region of interest" description="Disordered" evidence="1">
    <location>
        <begin position="598"/>
        <end position="651"/>
    </location>
</feature>
<keyword evidence="3" id="KW-1185">Reference proteome</keyword>
<dbReference type="Proteomes" id="UP000230233">
    <property type="component" value="Chromosome X"/>
</dbReference>
<feature type="compositionally biased region" description="Basic and acidic residues" evidence="1">
    <location>
        <begin position="522"/>
        <end position="532"/>
    </location>
</feature>
<accession>A0A2G5SLI2</accession>
<name>A0A2G5SLI2_9PELO</name>
<feature type="compositionally biased region" description="Low complexity" evidence="1">
    <location>
        <begin position="167"/>
        <end position="181"/>
    </location>
</feature>
<feature type="compositionally biased region" description="Low complexity" evidence="1">
    <location>
        <begin position="114"/>
        <end position="128"/>
    </location>
</feature>
<proteinExistence type="predicted"/>
<feature type="compositionally biased region" description="Polar residues" evidence="1">
    <location>
        <begin position="1602"/>
        <end position="1612"/>
    </location>
</feature>
<feature type="region of interest" description="Disordered" evidence="1">
    <location>
        <begin position="1574"/>
        <end position="1612"/>
    </location>
</feature>
<feature type="compositionally biased region" description="Polar residues" evidence="1">
    <location>
        <begin position="1417"/>
        <end position="1434"/>
    </location>
</feature>
<feature type="compositionally biased region" description="Polar residues" evidence="1">
    <location>
        <begin position="1007"/>
        <end position="1023"/>
    </location>
</feature>
<feature type="compositionally biased region" description="Polar residues" evidence="1">
    <location>
        <begin position="489"/>
        <end position="514"/>
    </location>
</feature>
<feature type="compositionally biased region" description="Polar residues" evidence="1">
    <location>
        <begin position="937"/>
        <end position="956"/>
    </location>
</feature>
<feature type="compositionally biased region" description="Polar residues" evidence="1">
    <location>
        <begin position="965"/>
        <end position="984"/>
    </location>
</feature>
<feature type="compositionally biased region" description="Basic and acidic residues" evidence="1">
    <location>
        <begin position="926"/>
        <end position="936"/>
    </location>
</feature>
<gene>
    <name evidence="2" type="primary">Cnig_chr_X.g22615</name>
    <name evidence="2" type="ORF">B9Z55_022615</name>
</gene>
<feature type="compositionally biased region" description="Polar residues" evidence="1">
    <location>
        <begin position="911"/>
        <end position="920"/>
    </location>
</feature>
<dbReference type="EMBL" id="PDUG01000006">
    <property type="protein sequence ID" value="PIC15763.1"/>
    <property type="molecule type" value="Genomic_DNA"/>
</dbReference>
<feature type="compositionally biased region" description="Polar residues" evidence="1">
    <location>
        <begin position="449"/>
        <end position="468"/>
    </location>
</feature>
<feature type="compositionally biased region" description="Polar residues" evidence="1">
    <location>
        <begin position="640"/>
        <end position="651"/>
    </location>
</feature>
<feature type="region of interest" description="Disordered" evidence="1">
    <location>
        <begin position="1660"/>
        <end position="1713"/>
    </location>
</feature>
<feature type="compositionally biased region" description="Low complexity" evidence="1">
    <location>
        <begin position="1673"/>
        <end position="1692"/>
    </location>
</feature>